<dbReference type="GO" id="GO:0008752">
    <property type="term" value="F:FMN reductase [NAD(P)H] activity"/>
    <property type="evidence" value="ECO:0007669"/>
    <property type="project" value="UniProtKB-EC"/>
</dbReference>
<evidence type="ECO:0000259" key="6">
    <source>
        <dbReference type="Pfam" id="PF00881"/>
    </source>
</evidence>
<evidence type="ECO:0000256" key="5">
    <source>
        <dbReference type="PIRNR" id="PIRNR005426"/>
    </source>
</evidence>
<dbReference type="OrthoDB" id="9775805at2"/>
<dbReference type="CDD" id="cd02146">
    <property type="entry name" value="NfsA-like"/>
    <property type="match status" value="1"/>
</dbReference>
<comment type="similarity">
    <text evidence="1 5">Belongs to the flavin oxidoreductase frp family.</text>
</comment>
<dbReference type="SUPFAM" id="SSF55469">
    <property type="entry name" value="FMN-dependent nitroreductase-like"/>
    <property type="match status" value="1"/>
</dbReference>
<dbReference type="AlphaFoldDB" id="M1MXR3"/>
<dbReference type="InterPro" id="IPR000415">
    <property type="entry name" value="Nitroreductase-like"/>
</dbReference>
<dbReference type="eggNOG" id="COG0778">
    <property type="taxonomic scope" value="Bacteria"/>
</dbReference>
<keyword evidence="4 5" id="KW-0560">Oxidoreductase</keyword>
<dbReference type="KEGG" id="csr:Cspa_c24470"/>
<keyword evidence="2 5" id="KW-0285">Flavoprotein</keyword>
<dbReference type="InterPro" id="IPR029479">
    <property type="entry name" value="Nitroreductase"/>
</dbReference>
<dbReference type="Proteomes" id="UP000011728">
    <property type="component" value="Chromosome"/>
</dbReference>
<proteinExistence type="inferred from homology"/>
<dbReference type="PANTHER" id="PTHR43425">
    <property type="entry name" value="OXYGEN-INSENSITIVE NADPH NITROREDUCTASE"/>
    <property type="match status" value="1"/>
</dbReference>
<accession>M1MXR3</accession>
<dbReference type="InterPro" id="IPR016446">
    <property type="entry name" value="Flavin_OxRdtase_Frp"/>
</dbReference>
<dbReference type="PANTHER" id="PTHR43425:SF2">
    <property type="entry name" value="OXYGEN-INSENSITIVE NADPH NITROREDUCTASE"/>
    <property type="match status" value="1"/>
</dbReference>
<dbReference type="EMBL" id="CP004121">
    <property type="protein sequence ID" value="AGF56212.1"/>
    <property type="molecule type" value="Genomic_DNA"/>
</dbReference>
<evidence type="ECO:0000256" key="1">
    <source>
        <dbReference type="ARBA" id="ARBA00008366"/>
    </source>
</evidence>
<dbReference type="Pfam" id="PF00881">
    <property type="entry name" value="Nitroreductase"/>
    <property type="match status" value="1"/>
</dbReference>
<keyword evidence="5" id="KW-0521">NADP</keyword>
<reference evidence="7 8" key="1">
    <citation type="submission" date="2013-02" db="EMBL/GenBank/DDBJ databases">
        <title>Genome sequence of Clostridium saccharoperbutylacetonicum N1-4(HMT).</title>
        <authorList>
            <person name="Poehlein A."/>
            <person name="Daniel R."/>
        </authorList>
    </citation>
    <scope>NUCLEOTIDE SEQUENCE [LARGE SCALE GENOMIC DNA]</scope>
    <source>
        <strain evidence="8">N1-4(HMT)</strain>
    </source>
</reference>
<gene>
    <name evidence="7" type="primary">nfrA2</name>
    <name evidence="7" type="ORF">Cspa_c24470</name>
</gene>
<dbReference type="EC" id="1.5.1.39" evidence="7"/>
<protein>
    <submittedName>
        <fullName evidence="7">FMN reductase</fullName>
        <ecNumber evidence="7">1.5.1.39</ecNumber>
    </submittedName>
</protein>
<evidence type="ECO:0000256" key="2">
    <source>
        <dbReference type="ARBA" id="ARBA00022630"/>
    </source>
</evidence>
<name>M1MXR3_9CLOT</name>
<evidence type="ECO:0000313" key="7">
    <source>
        <dbReference type="EMBL" id="AGF56212.1"/>
    </source>
</evidence>
<keyword evidence="8" id="KW-1185">Reference proteome</keyword>
<feature type="domain" description="Nitroreductase" evidence="6">
    <location>
        <begin position="8"/>
        <end position="164"/>
    </location>
</feature>
<organism evidence="7 8">
    <name type="scientific">Clostridium saccharoperbutylacetonicum N1-4(HMT)</name>
    <dbReference type="NCBI Taxonomy" id="931276"/>
    <lineage>
        <taxon>Bacteria</taxon>
        <taxon>Bacillati</taxon>
        <taxon>Bacillota</taxon>
        <taxon>Clostridia</taxon>
        <taxon>Eubacteriales</taxon>
        <taxon>Clostridiaceae</taxon>
        <taxon>Clostridium</taxon>
    </lineage>
</organism>
<dbReference type="STRING" id="36745.CLSAP_22620"/>
<keyword evidence="3 5" id="KW-0288">FMN</keyword>
<dbReference type="HOGENOM" id="CLU_070764_0_3_9"/>
<evidence type="ECO:0000313" key="8">
    <source>
        <dbReference type="Proteomes" id="UP000011728"/>
    </source>
</evidence>
<dbReference type="Gene3D" id="3.40.109.10">
    <property type="entry name" value="NADH Oxidase"/>
    <property type="match status" value="1"/>
</dbReference>
<dbReference type="PATRIC" id="fig|931276.5.peg.2452"/>
<evidence type="ECO:0000256" key="3">
    <source>
        <dbReference type="ARBA" id="ARBA00022643"/>
    </source>
</evidence>
<dbReference type="RefSeq" id="WP_015392531.1">
    <property type="nucleotide sequence ID" value="NC_020291.1"/>
</dbReference>
<sequence length="246" mass="27782">MNETIKVIQNHRSIRSFIDKDIDNQIIDEILKASQSMPSSINGQQTSAIVIRDKETKAKIAHFAGDQKWIDDAPVFVIFIMDFYKTKIAAEINGLEQVINESIEGTIVGTFDSGLAMGAAIIAAESLGLGIVPIGGVRKNPKEIIEILELPSNTYPIAGLAIGYPKDNSKKKPRLPFNTFRHDEKYNKDIIEDNIKKYDETMETYLRDIGREQEGNWSKLTSGLYKYVYYPEVYPTIKKQGFDNNK</sequence>
<evidence type="ECO:0000256" key="4">
    <source>
        <dbReference type="ARBA" id="ARBA00023002"/>
    </source>
</evidence>
<dbReference type="PIRSF" id="PIRSF005426">
    <property type="entry name" value="Frp"/>
    <property type="match status" value="1"/>
</dbReference>